<dbReference type="PATRIC" id="fig|579138.3.peg.1527"/>
<evidence type="ECO:0008006" key="4">
    <source>
        <dbReference type="Google" id="ProtNLM"/>
    </source>
</evidence>
<evidence type="ECO:0000313" key="2">
    <source>
        <dbReference type="EMBL" id="AEI38330.1"/>
    </source>
</evidence>
<proteinExistence type="predicted"/>
<evidence type="ECO:0000256" key="1">
    <source>
        <dbReference type="SAM" id="MobiDB-lite"/>
    </source>
</evidence>
<protein>
    <recommendedName>
        <fullName evidence="4">DUF721 domain-containing protein</fullName>
    </recommendedName>
</protein>
<dbReference type="STRING" id="579138.Zymop_1440"/>
<dbReference type="KEGG" id="zmp:Zymop_1440"/>
<dbReference type="RefSeq" id="WP_013934718.1">
    <property type="nucleotide sequence ID" value="NC_015709.1"/>
</dbReference>
<accession>F8EVJ3</accession>
<gene>
    <name evidence="2" type="ordered locus">Zymop_1440</name>
</gene>
<dbReference type="Proteomes" id="UP000000491">
    <property type="component" value="Chromosome"/>
</dbReference>
<feature type="region of interest" description="Disordered" evidence="1">
    <location>
        <begin position="1"/>
        <end position="47"/>
    </location>
</feature>
<dbReference type="EMBL" id="CP002865">
    <property type="protein sequence ID" value="AEI38330.1"/>
    <property type="molecule type" value="Genomic_DNA"/>
</dbReference>
<dbReference type="AlphaFoldDB" id="F8EVJ3"/>
<name>F8EVJ3_ZYMMT</name>
<dbReference type="Pfam" id="PF05258">
    <property type="entry name" value="DciA"/>
    <property type="match status" value="1"/>
</dbReference>
<feature type="compositionally biased region" description="Basic residues" evidence="1">
    <location>
        <begin position="30"/>
        <end position="40"/>
    </location>
</feature>
<dbReference type="InterPro" id="IPR007922">
    <property type="entry name" value="DciA-like"/>
</dbReference>
<organism evidence="2 3">
    <name type="scientific">Zymomonas mobilis subsp. pomaceae (strain ATCC 29192 / DSM 22645 / JCM 10191 / CCUG 17912 / NBRC 13757 / NCIMB 11200 / NRRL B-4491 / Barker I)</name>
    <dbReference type="NCBI Taxonomy" id="579138"/>
    <lineage>
        <taxon>Bacteria</taxon>
        <taxon>Pseudomonadati</taxon>
        <taxon>Pseudomonadota</taxon>
        <taxon>Alphaproteobacteria</taxon>
        <taxon>Sphingomonadales</taxon>
        <taxon>Zymomonadaceae</taxon>
        <taxon>Zymomonas</taxon>
    </lineage>
</organism>
<dbReference type="HOGENOM" id="CLU_104595_0_0_5"/>
<dbReference type="eggNOG" id="COG5389">
    <property type="taxonomic scope" value="Bacteria"/>
</dbReference>
<sequence length="227" mass="25069">MTCVMSKGNPSFGANPAAKGNDSSASMGKKPVRKNTKKTTKTAVKDKKSFQKRSCSVRSIGEILPDIGGPIFRRFGFLHSTIVSRWSYIVGEKYARFSLPESIRFSRGKTLDGTLSIVAEGGIATQMQHINPAIIERVNRFFGYSAVAQVKFRQGRVLDHKNKNKKNVPSPPTEFLQSYLAEEDIKLVQNVHNSDLQTSLIRLGGYVSLASKIATSEANGEREKDKT</sequence>
<evidence type="ECO:0000313" key="3">
    <source>
        <dbReference type="Proteomes" id="UP000000491"/>
    </source>
</evidence>
<reference evidence="2 3" key="1">
    <citation type="journal article" date="2011" name="J. Bacteriol.">
        <title>Genome sequence of the ethanol-producing Zymomonas mobilis subsp. pomaceae lectotype strain ATCC 29192.</title>
        <authorList>
            <person name="Kouvelis V.N."/>
            <person name="Davenport K.W."/>
            <person name="Brettin T.S."/>
            <person name="Bruce D."/>
            <person name="Detter C."/>
            <person name="Han C.S."/>
            <person name="Nolan M."/>
            <person name="Tapia R."/>
            <person name="Damoulaki A."/>
            <person name="Kyrpides N.C."/>
            <person name="Typas M.A."/>
            <person name="Pappas K.M."/>
        </authorList>
    </citation>
    <scope>NUCLEOTIDE SEQUENCE [LARGE SCALE GENOMIC DNA]</scope>
    <source>
        <strain evidence="3">ATCC 29192 / DSM 22645 / JCM 10191 / CCUG 17912 / NBRC 13757 / NCIMB 11200 / NRRL B-4491 / Barker I</strain>
    </source>
</reference>